<reference evidence="2" key="1">
    <citation type="submission" date="2013-12" db="EMBL/GenBank/DDBJ databases">
        <authorList>
            <person name="Omoto C.K."/>
            <person name="Sibley D."/>
            <person name="Venepally P."/>
            <person name="Hadjithomas M."/>
            <person name="Karamycheva S."/>
            <person name="Brunk B."/>
            <person name="Roos D."/>
            <person name="Caler E."/>
            <person name="Lorenzi H."/>
        </authorList>
    </citation>
    <scope>NUCLEOTIDE SEQUENCE</scope>
</reference>
<dbReference type="eggNOG" id="ENOG502RY5U">
    <property type="taxonomic scope" value="Eukaryota"/>
</dbReference>
<feature type="compositionally biased region" description="Polar residues" evidence="1">
    <location>
        <begin position="306"/>
        <end position="315"/>
    </location>
</feature>
<feature type="region of interest" description="Disordered" evidence="1">
    <location>
        <begin position="250"/>
        <end position="280"/>
    </location>
</feature>
<keyword evidence="3" id="KW-1185">Reference proteome</keyword>
<feature type="region of interest" description="Disordered" evidence="1">
    <location>
        <begin position="132"/>
        <end position="216"/>
    </location>
</feature>
<dbReference type="AlphaFoldDB" id="A0A023B937"/>
<dbReference type="GeneID" id="22911958"/>
<dbReference type="RefSeq" id="XP_011129836.1">
    <property type="nucleotide sequence ID" value="XM_011131534.1"/>
</dbReference>
<dbReference type="InterPro" id="IPR011989">
    <property type="entry name" value="ARM-like"/>
</dbReference>
<dbReference type="EMBL" id="AFNH02000407">
    <property type="protein sequence ID" value="EZG71253.1"/>
    <property type="molecule type" value="Genomic_DNA"/>
</dbReference>
<dbReference type="Proteomes" id="UP000019763">
    <property type="component" value="Unassembled WGS sequence"/>
</dbReference>
<accession>A0A023B937</accession>
<dbReference type="VEuPathDB" id="CryptoDB:GNI_053250"/>
<comment type="caution">
    <text evidence="2">The sequence shown here is derived from an EMBL/GenBank/DDBJ whole genome shotgun (WGS) entry which is preliminary data.</text>
</comment>
<dbReference type="InterPro" id="IPR016024">
    <property type="entry name" value="ARM-type_fold"/>
</dbReference>
<evidence type="ECO:0000313" key="3">
    <source>
        <dbReference type="Proteomes" id="UP000019763"/>
    </source>
</evidence>
<dbReference type="OrthoDB" id="7537227at2759"/>
<evidence type="ECO:0000256" key="1">
    <source>
        <dbReference type="SAM" id="MobiDB-lite"/>
    </source>
</evidence>
<proteinExistence type="predicted"/>
<feature type="compositionally biased region" description="Basic residues" evidence="1">
    <location>
        <begin position="185"/>
        <end position="196"/>
    </location>
</feature>
<evidence type="ECO:0000313" key="2">
    <source>
        <dbReference type="EMBL" id="EZG71253.1"/>
    </source>
</evidence>
<name>A0A023B937_GRENI</name>
<feature type="region of interest" description="Disordered" evidence="1">
    <location>
        <begin position="296"/>
        <end position="316"/>
    </location>
</feature>
<dbReference type="Gene3D" id="1.25.10.10">
    <property type="entry name" value="Leucine-rich Repeat Variant"/>
    <property type="match status" value="1"/>
</dbReference>
<organism evidence="2 3">
    <name type="scientific">Gregarina niphandrodes</name>
    <name type="common">Septate eugregarine</name>
    <dbReference type="NCBI Taxonomy" id="110365"/>
    <lineage>
        <taxon>Eukaryota</taxon>
        <taxon>Sar</taxon>
        <taxon>Alveolata</taxon>
        <taxon>Apicomplexa</taxon>
        <taxon>Conoidasida</taxon>
        <taxon>Gregarinasina</taxon>
        <taxon>Eugregarinorida</taxon>
        <taxon>Gregarinidae</taxon>
        <taxon>Gregarina</taxon>
    </lineage>
</organism>
<feature type="compositionally biased region" description="Polar residues" evidence="1">
    <location>
        <begin position="250"/>
        <end position="268"/>
    </location>
</feature>
<dbReference type="SUPFAM" id="SSF48371">
    <property type="entry name" value="ARM repeat"/>
    <property type="match status" value="1"/>
</dbReference>
<protein>
    <submittedName>
        <fullName evidence="2">ARM repeat protein</fullName>
    </submittedName>
</protein>
<feature type="compositionally biased region" description="Low complexity" evidence="1">
    <location>
        <begin position="197"/>
        <end position="206"/>
    </location>
</feature>
<gene>
    <name evidence="2" type="ORF">GNI_053250</name>
</gene>
<feature type="compositionally biased region" description="Polar residues" evidence="1">
    <location>
        <begin position="148"/>
        <end position="158"/>
    </location>
</feature>
<sequence>MVANRLRLRCPTDIEEIFESGRQTSEDDTLLAASLPVLPPPLKKTGSIFSSIGCRQLVSGKKERITQSKTLTIDSLFDSVTDAELSKVVAMRNRPARIAPDGRRKQQVRPSLILAESSIAAHVCARANKTLIHAPQRPNTPGHDFTSPEATVDSSESSPFPVRSIANSSPRNGMELLDDEDSSRRGRPGSRARSKSPSRSSANGSPMVLLTADNPNYMSSDLSPDMRQISHPSAFTVNRDSQTVQFQTLRPGDNSKTLFPSSTSSTNPAALRKQRTRRLKSDKKLFESKRTKISFTGPGFAPLPNSKGSESTATEETAPRMFRRATMADVTDSMRSEKTRDYSVLFDEHHLTGMFKSKRDVKRRLRPSRTLVPSGGVRDGNLLAEASPAVQRDFMTFYWARKAADVPQLLTLLDSQLPLPDNLSRHIHPWVEAPESVCALAVNQIAIIAAQNPLTPEDTAVSTVLKLIPLLSAPETDKSEAALLALGLITAEVPSLAQLLFEHDALPILINMMFREKEGVKATAAQLCRNVYVLDLTHRRAFRDLGGIRALLALTDHGSVDLQIEAIYHIGDFIMQNGEELPEFVDAVKVMSAGAKLELLLEYPDEYLYSVVKQLYLRLAD</sequence>